<evidence type="ECO:0000313" key="1">
    <source>
        <dbReference type="EMBL" id="TXG68315.1"/>
    </source>
</evidence>
<dbReference type="EMBL" id="VAHF01000002">
    <property type="protein sequence ID" value="TXG68315.1"/>
    <property type="molecule type" value="Genomic_DNA"/>
</dbReference>
<accession>A0A5C7IGZ0</accession>
<dbReference type="Gene3D" id="3.30.300.30">
    <property type="match status" value="1"/>
</dbReference>
<proteinExistence type="predicted"/>
<dbReference type="Gene3D" id="2.30.38.10">
    <property type="entry name" value="Luciferase, Domain 3"/>
    <property type="match status" value="1"/>
</dbReference>
<dbReference type="SUPFAM" id="SSF56801">
    <property type="entry name" value="Acetyl-CoA synthetase-like"/>
    <property type="match status" value="1"/>
</dbReference>
<organism evidence="1 2">
    <name type="scientific">Acer yangbiense</name>
    <dbReference type="NCBI Taxonomy" id="1000413"/>
    <lineage>
        <taxon>Eukaryota</taxon>
        <taxon>Viridiplantae</taxon>
        <taxon>Streptophyta</taxon>
        <taxon>Embryophyta</taxon>
        <taxon>Tracheophyta</taxon>
        <taxon>Spermatophyta</taxon>
        <taxon>Magnoliopsida</taxon>
        <taxon>eudicotyledons</taxon>
        <taxon>Gunneridae</taxon>
        <taxon>Pentapetalae</taxon>
        <taxon>rosids</taxon>
        <taxon>malvids</taxon>
        <taxon>Sapindales</taxon>
        <taxon>Sapindaceae</taxon>
        <taxon>Hippocastanoideae</taxon>
        <taxon>Acereae</taxon>
        <taxon>Acer</taxon>
    </lineage>
</organism>
<keyword evidence="2" id="KW-1185">Reference proteome</keyword>
<dbReference type="InterPro" id="IPR045851">
    <property type="entry name" value="AMP-bd_C_sf"/>
</dbReference>
<reference evidence="2" key="1">
    <citation type="journal article" date="2019" name="Gigascience">
        <title>De novo genome assembly of the endangered Acer yangbiense, a plant species with extremely small populations endemic to Yunnan Province, China.</title>
        <authorList>
            <person name="Yang J."/>
            <person name="Wariss H.M."/>
            <person name="Tao L."/>
            <person name="Zhang R."/>
            <person name="Yun Q."/>
            <person name="Hollingsworth P."/>
            <person name="Dao Z."/>
            <person name="Luo G."/>
            <person name="Guo H."/>
            <person name="Ma Y."/>
            <person name="Sun W."/>
        </authorList>
    </citation>
    <scope>NUCLEOTIDE SEQUENCE [LARGE SCALE GENOMIC DNA]</scope>
    <source>
        <strain evidence="2">cv. Malutang</strain>
    </source>
</reference>
<comment type="caution">
    <text evidence="1">The sequence shown here is derived from an EMBL/GenBank/DDBJ whole genome shotgun (WGS) entry which is preliminary data.</text>
</comment>
<protein>
    <submittedName>
        <fullName evidence="1">Uncharacterized protein</fullName>
    </submittedName>
</protein>
<sequence>MKKIFKVLNLRQFTREVFREKHLSKNLCRALSVDPAPRQVGIAVSDEQLTKWNFLRSLYLRGDCEDKESGIGLKFRFNLDLNGIVMKDQNTLDTQFMKIVKKNNVKAPQAFKGMREDEVWKASGVLKSGVHCLALFKEKDEEREILHLFSQILAIMEPQDLMDMFSLFAKAPSYFEHILQPHVPVIMEVCMINATEVEKPLSYLQLLHTIYEGPLARAVLDLTWTLKLTVTVPSPSDESSCFVSQRNMANVMSEVILASWSHLRPAPYPLGGKASQLLGKLGNLTDEGYTPRWLSSLLVSTVDASWCKSETSDMKADLGLKTKTQLMAEKSVFKNLLMTMWTFMNYKSPLNMYKEVFDKNLSRKPLNRCRLLGLDICDDHLALALSDTNLAFLSSSSKEWRLHGSAKLFGDSYNNDKGLISLSAELRALIDQHKVEGLVVGYPFRNPEKSDDGLKALMFISNLNYTQKFGGLKYTYWEKAFTPKEITIENHVELCMNRLGCDNLLLEPLVQRQRCAPHQMLQGYLYSGMLLVDATARGLAPKRHWVYLELSYKFPCHNKLLPSARLASSRHEEDEDMEIVVVNEDTHEPVEDGIEGEIWVSSPSNASGYLGHPFLTRKIFHARLGNRTSPFFIRTGERNQIQQQKSEIDKRVLRMVCEKIKRAVLDEERVEIVLVVLVRSGNIPKTTSGNIQRWVAKDRLIGGQMGVVEMKMDSRENMLLMSRPMMISSSSAR</sequence>
<dbReference type="OrthoDB" id="69964at2759"/>
<evidence type="ECO:0000313" key="2">
    <source>
        <dbReference type="Proteomes" id="UP000323000"/>
    </source>
</evidence>
<dbReference type="Proteomes" id="UP000323000">
    <property type="component" value="Chromosome 2"/>
</dbReference>
<dbReference type="PANTHER" id="PTHR22754">
    <property type="entry name" value="DISCO-INTERACTING PROTEIN 2 DIP2 -RELATED"/>
    <property type="match status" value="1"/>
</dbReference>
<name>A0A5C7IGZ0_9ROSI</name>
<dbReference type="PANTHER" id="PTHR22754:SF40">
    <property type="entry name" value="OS01G0636300 PROTEIN"/>
    <property type="match status" value="1"/>
</dbReference>
<dbReference type="AlphaFoldDB" id="A0A5C7IGZ0"/>
<gene>
    <name evidence="1" type="ORF">EZV62_003250</name>
</gene>